<dbReference type="PANTHER" id="PTHR11986:SF79">
    <property type="entry name" value="ACETYLORNITHINE AMINOTRANSFERASE, MITOCHONDRIAL"/>
    <property type="match status" value="1"/>
</dbReference>
<reference evidence="7 8" key="1">
    <citation type="submission" date="2024-05" db="EMBL/GenBank/DDBJ databases">
        <authorList>
            <person name="De Oliveira J.P."/>
            <person name="Noriler S.A."/>
            <person name="De Oliveira A.G."/>
            <person name="Sipoli D.S."/>
        </authorList>
    </citation>
    <scope>NUCLEOTIDE SEQUENCE [LARGE SCALE GENOMIC DNA]</scope>
    <source>
        <strain evidence="7 8">LABIM192</strain>
    </source>
</reference>
<name>A0ABV0IYX2_9NEIS</name>
<protein>
    <submittedName>
        <fullName evidence="7">Aminotransferase class III-fold pyridoxal phosphate-dependent enzyme</fullName>
    </submittedName>
</protein>
<comment type="caution">
    <text evidence="7">The sequence shown here is derived from an EMBL/GenBank/DDBJ whole genome shotgun (WGS) entry which is preliminary data.</text>
</comment>
<keyword evidence="2 7" id="KW-0032">Aminotransferase</keyword>
<organism evidence="7 8">
    <name type="scientific">Chromobacterium phragmitis</name>
    <dbReference type="NCBI Taxonomy" id="2202141"/>
    <lineage>
        <taxon>Bacteria</taxon>
        <taxon>Pseudomonadati</taxon>
        <taxon>Pseudomonadota</taxon>
        <taxon>Betaproteobacteria</taxon>
        <taxon>Neisseriales</taxon>
        <taxon>Chromobacteriaceae</taxon>
        <taxon>Chromobacterium</taxon>
    </lineage>
</organism>
<dbReference type="Proteomes" id="UP001462502">
    <property type="component" value="Unassembled WGS sequence"/>
</dbReference>
<keyword evidence="3" id="KW-0808">Transferase</keyword>
<evidence type="ECO:0000256" key="3">
    <source>
        <dbReference type="ARBA" id="ARBA00022679"/>
    </source>
</evidence>
<feature type="compositionally biased region" description="Polar residues" evidence="5">
    <location>
        <begin position="122"/>
        <end position="148"/>
    </location>
</feature>
<comment type="cofactor">
    <cofactor evidence="1">
        <name>pyridoxal 5'-phosphate</name>
        <dbReference type="ChEBI" id="CHEBI:597326"/>
    </cofactor>
</comment>
<dbReference type="PANTHER" id="PTHR11986">
    <property type="entry name" value="AMINOTRANSFERASE CLASS III"/>
    <property type="match status" value="1"/>
</dbReference>
<evidence type="ECO:0000313" key="8">
    <source>
        <dbReference type="Proteomes" id="UP001462502"/>
    </source>
</evidence>
<dbReference type="GO" id="GO:0008483">
    <property type="term" value="F:transaminase activity"/>
    <property type="evidence" value="ECO:0007669"/>
    <property type="project" value="UniProtKB-KW"/>
</dbReference>
<dbReference type="InterPro" id="IPR015424">
    <property type="entry name" value="PyrdxlP-dep_Trfase"/>
</dbReference>
<sequence>MREQNQQQTPYDGEDESNLNGKLKKRLWIAGGLVAVALAAIPLMDALTKQKVEMNSDAQSPSSGKIIKPASSPETGAIIQPKPASAPTEQSSAPITETANSAPAAPAESAPATPDLSKTPAIANQQAPRHAPSQTRWMPLSTSSGGHSMTTAAIDRRQLLDDCEKHWGASAAKLYRIAGSQVEAEASGCEVRDHTGRRYLDFACSYGVFIVGHRHPAVQRRVDAQLAQLAWTPRGAAHPIQQELTERLKALAPGDWADVRYMLSGAEAVEHSLRYALAANAPRRRIVITAGAYHGKTLAAMSILGQRQHEASFGKLSADVVIVPYGDMAAMREAVGDGACAVYLEPILGGAHLRMPPLGYMEDIRALCDRTGTLLVADEIQTAFGRCGKMFAVEYANIEPDILILSKGLTGGYASIACAMYRKQTLERLPAPPDDHDSRGGHPFACAAALAALDVIEEENLLQASVERGQQLRQGLMQLARSFPDIIEDVPGIGLMTGLRLKGAVYESLLSMELGKRNVHTGHSMNERAERPVLRYYPPLTVSAETIDEALKRTREALEAVAALPAWKISVMRRVTRSMYRLPNALLRKM</sequence>
<feature type="transmembrane region" description="Helical" evidence="6">
    <location>
        <begin position="27"/>
        <end position="44"/>
    </location>
</feature>
<dbReference type="InterPro" id="IPR050103">
    <property type="entry name" value="Class-III_PLP-dep_AT"/>
</dbReference>
<dbReference type="InterPro" id="IPR005814">
    <property type="entry name" value="Aminotrans_3"/>
</dbReference>
<dbReference type="PROSITE" id="PS00600">
    <property type="entry name" value="AA_TRANSFER_CLASS_3"/>
    <property type="match status" value="1"/>
</dbReference>
<keyword evidence="4" id="KW-0663">Pyridoxal phosphate</keyword>
<accession>A0ABV0IYX2</accession>
<evidence type="ECO:0000256" key="1">
    <source>
        <dbReference type="ARBA" id="ARBA00001933"/>
    </source>
</evidence>
<evidence type="ECO:0000256" key="2">
    <source>
        <dbReference type="ARBA" id="ARBA00022576"/>
    </source>
</evidence>
<evidence type="ECO:0000256" key="6">
    <source>
        <dbReference type="SAM" id="Phobius"/>
    </source>
</evidence>
<gene>
    <name evidence="7" type="ORF">ABI908_20480</name>
</gene>
<dbReference type="EMBL" id="JBDXMI010000001">
    <property type="protein sequence ID" value="MEO9386480.1"/>
    <property type="molecule type" value="Genomic_DNA"/>
</dbReference>
<dbReference type="Pfam" id="PF00202">
    <property type="entry name" value="Aminotran_3"/>
    <property type="match status" value="1"/>
</dbReference>
<feature type="compositionally biased region" description="Low complexity" evidence="5">
    <location>
        <begin position="96"/>
        <end position="114"/>
    </location>
</feature>
<proteinExistence type="predicted"/>
<evidence type="ECO:0000256" key="4">
    <source>
        <dbReference type="ARBA" id="ARBA00022898"/>
    </source>
</evidence>
<keyword evidence="6" id="KW-0472">Membrane</keyword>
<keyword evidence="8" id="KW-1185">Reference proteome</keyword>
<keyword evidence="6" id="KW-0812">Transmembrane</keyword>
<dbReference type="SUPFAM" id="SSF53383">
    <property type="entry name" value="PLP-dependent transferases"/>
    <property type="match status" value="1"/>
</dbReference>
<dbReference type="InterPro" id="IPR015421">
    <property type="entry name" value="PyrdxlP-dep_Trfase_major"/>
</dbReference>
<dbReference type="InterPro" id="IPR049704">
    <property type="entry name" value="Aminotrans_3_PPA_site"/>
</dbReference>
<dbReference type="CDD" id="cd00610">
    <property type="entry name" value="OAT_like"/>
    <property type="match status" value="1"/>
</dbReference>
<feature type="region of interest" description="Disordered" evidence="5">
    <location>
        <begin position="54"/>
        <end position="148"/>
    </location>
</feature>
<dbReference type="Gene3D" id="3.40.640.10">
    <property type="entry name" value="Type I PLP-dependent aspartate aminotransferase-like (Major domain)"/>
    <property type="match status" value="1"/>
</dbReference>
<keyword evidence="6" id="KW-1133">Transmembrane helix</keyword>
<dbReference type="RefSeq" id="WP_347950065.1">
    <property type="nucleotide sequence ID" value="NZ_JBDXMI010000001.1"/>
</dbReference>
<evidence type="ECO:0000313" key="7">
    <source>
        <dbReference type="EMBL" id="MEO9386480.1"/>
    </source>
</evidence>
<dbReference type="Gene3D" id="3.90.1150.10">
    <property type="entry name" value="Aspartate Aminotransferase, domain 1"/>
    <property type="match status" value="1"/>
</dbReference>
<evidence type="ECO:0000256" key="5">
    <source>
        <dbReference type="SAM" id="MobiDB-lite"/>
    </source>
</evidence>
<dbReference type="InterPro" id="IPR015422">
    <property type="entry name" value="PyrdxlP-dep_Trfase_small"/>
</dbReference>